<keyword evidence="1" id="KW-0472">Membrane</keyword>
<evidence type="ECO:0000313" key="4">
    <source>
        <dbReference type="Proteomes" id="UP000199377"/>
    </source>
</evidence>
<name>A0A1I3KT61_9RHOB</name>
<evidence type="ECO:0000313" key="3">
    <source>
        <dbReference type="EMBL" id="SFI75683.1"/>
    </source>
</evidence>
<sequence>MALPRLSVPVLAFAAVAAFAPQTGAQAATAYDSGVGAADATYLEPSYTGPVGDPIDDYELADDIILGSDYDIGSATFLGSSTDAAPFSFDIAFYAVDGAAPATSPTASRTGVAYSTFDTGETLNGRALQSYTIAFDVISLTAGNWWVSIVANAQGDDKWHWAGVYQNTSSMRFREAGGGGAWGTYTPLDMALTLDAGASGTPVPAPAALPLLAAGLAGFALVGRRRRA</sequence>
<proteinExistence type="predicted"/>
<dbReference type="InterPro" id="IPR013424">
    <property type="entry name" value="Ice-binding_C"/>
</dbReference>
<dbReference type="Proteomes" id="UP000199377">
    <property type="component" value="Unassembled WGS sequence"/>
</dbReference>
<gene>
    <name evidence="3" type="ORF">SAMN05216258_10984</name>
</gene>
<dbReference type="AlphaFoldDB" id="A0A1I3KT61"/>
<accession>A0A1I3KT61</accession>
<dbReference type="RefSeq" id="WP_092862429.1">
    <property type="nucleotide sequence ID" value="NZ_FOQH01000009.1"/>
</dbReference>
<feature type="transmembrane region" description="Helical" evidence="1">
    <location>
        <begin position="203"/>
        <end position="222"/>
    </location>
</feature>
<evidence type="ECO:0000256" key="1">
    <source>
        <dbReference type="SAM" id="Phobius"/>
    </source>
</evidence>
<keyword evidence="1" id="KW-1133">Transmembrane helix</keyword>
<dbReference type="NCBIfam" id="TIGR02595">
    <property type="entry name" value="PEP_CTERM"/>
    <property type="match status" value="1"/>
</dbReference>
<keyword evidence="4" id="KW-1185">Reference proteome</keyword>
<evidence type="ECO:0000256" key="2">
    <source>
        <dbReference type="SAM" id="SignalP"/>
    </source>
</evidence>
<keyword evidence="2" id="KW-0732">Signal</keyword>
<keyword evidence="1" id="KW-0812">Transmembrane</keyword>
<protein>
    <submittedName>
        <fullName evidence="3">VPLPA-CTERM protein sorting domain-containing protein</fullName>
    </submittedName>
</protein>
<organism evidence="3 4">
    <name type="scientific">Albimonas pacifica</name>
    <dbReference type="NCBI Taxonomy" id="1114924"/>
    <lineage>
        <taxon>Bacteria</taxon>
        <taxon>Pseudomonadati</taxon>
        <taxon>Pseudomonadota</taxon>
        <taxon>Alphaproteobacteria</taxon>
        <taxon>Rhodobacterales</taxon>
        <taxon>Paracoccaceae</taxon>
        <taxon>Albimonas</taxon>
    </lineage>
</organism>
<dbReference type="EMBL" id="FOQH01000009">
    <property type="protein sequence ID" value="SFI75683.1"/>
    <property type="molecule type" value="Genomic_DNA"/>
</dbReference>
<feature type="signal peptide" evidence="2">
    <location>
        <begin position="1"/>
        <end position="27"/>
    </location>
</feature>
<feature type="chain" id="PRO_5011560997" evidence="2">
    <location>
        <begin position="28"/>
        <end position="228"/>
    </location>
</feature>
<reference evidence="3 4" key="1">
    <citation type="submission" date="2016-10" db="EMBL/GenBank/DDBJ databases">
        <authorList>
            <person name="de Groot N.N."/>
        </authorList>
    </citation>
    <scope>NUCLEOTIDE SEQUENCE [LARGE SCALE GENOMIC DNA]</scope>
    <source>
        <strain evidence="3 4">CGMCC 1.11030</strain>
    </source>
</reference>